<dbReference type="PROSITE" id="PS00624">
    <property type="entry name" value="GMC_OXRED_2"/>
    <property type="match status" value="1"/>
</dbReference>
<keyword evidence="4 5" id="KW-0274">FAD</keyword>
<sequence>MYDYIVIGAGSAGCVLAARLSEDPACRVLLLEAGPRDWNPLIHMPAGLGRLVNDRTINWDYSTEPEPQLQGRRLWWPRGKVLGGCSSINAMCYTRGVPADYDGWESAGAAGWNWVAVLPWFLRAEDNARGAGPLHGAGGPLRVSDLRHANPLSHAFVEAGAQAGWPRNDDFNGAVQAGVGFYQVTQRDGARCSAAGAYLAPARGRPNLHVATGALAQRIVVEGGRAAGVEYRRRGRQHRVYAAGEVLVCGGAVNSPQLLMLSGIGPAGELRAHGIAVAADLPGVGANLQDHLDICTLHHCPPGVSYDRASELKIAFDWFLRGRRGAGSSNIAEAGGFVRSALASDDRPDVQFHFVPAMLDDHGRNRLAGDGFTVHACFLRPRSRGRIRLRDADPRTPPAIEACYLSDPDGFDLRMMVECARLSRELVAQPAFDRWRGAPIFPARADLSDAELAQFVRAKAETIYHPAGTCRMGTDADAVVDPQLRVRGIDGLRVVDASVMPTLPGGNTNAPTIMIAERAADLLRGSGTTDLL</sequence>
<evidence type="ECO:0000256" key="3">
    <source>
        <dbReference type="ARBA" id="ARBA00022630"/>
    </source>
</evidence>
<keyword evidence="3" id="KW-0285">Flavoprotein</keyword>
<proteinExistence type="inferred from homology"/>
<dbReference type="InterPro" id="IPR036188">
    <property type="entry name" value="FAD/NAD-bd_sf"/>
</dbReference>
<feature type="domain" description="Glucose-methanol-choline oxidoreductase N-terminal" evidence="6">
    <location>
        <begin position="251"/>
        <end position="265"/>
    </location>
</feature>
<dbReference type="NCBIfam" id="NF002550">
    <property type="entry name" value="PRK02106.1"/>
    <property type="match status" value="1"/>
</dbReference>
<name>A0A0E3Z0I3_9GAMM</name>
<dbReference type="Gene3D" id="3.30.560.10">
    <property type="entry name" value="Glucose Oxidase, domain 3"/>
    <property type="match status" value="1"/>
</dbReference>
<evidence type="ECO:0000259" key="6">
    <source>
        <dbReference type="PROSITE" id="PS00624"/>
    </source>
</evidence>
<organism evidence="7 8">
    <name type="scientific">Pseudoxanthomonas suwonensis</name>
    <dbReference type="NCBI Taxonomy" id="314722"/>
    <lineage>
        <taxon>Bacteria</taxon>
        <taxon>Pseudomonadati</taxon>
        <taxon>Pseudomonadota</taxon>
        <taxon>Gammaproteobacteria</taxon>
        <taxon>Lysobacterales</taxon>
        <taxon>Lysobacteraceae</taxon>
        <taxon>Pseudoxanthomonas</taxon>
    </lineage>
</organism>
<dbReference type="PIRSF" id="PIRSF000137">
    <property type="entry name" value="Alcohol_oxidase"/>
    <property type="match status" value="1"/>
</dbReference>
<keyword evidence="8" id="KW-1185">Reference proteome</keyword>
<dbReference type="PANTHER" id="PTHR11552">
    <property type="entry name" value="GLUCOSE-METHANOL-CHOLINE GMC OXIDOREDUCTASE"/>
    <property type="match status" value="1"/>
</dbReference>
<dbReference type="RefSeq" id="WP_052630822.1">
    <property type="nucleotide sequence ID" value="NZ_CP011144.1"/>
</dbReference>
<accession>A0A0E3Z0I3</accession>
<gene>
    <name evidence="7" type="ORF">WQ53_04505</name>
</gene>
<dbReference type="AlphaFoldDB" id="A0A0E3Z0I3"/>
<dbReference type="SUPFAM" id="SSF51905">
    <property type="entry name" value="FAD/NAD(P)-binding domain"/>
    <property type="match status" value="1"/>
</dbReference>
<evidence type="ECO:0000313" key="8">
    <source>
        <dbReference type="Proteomes" id="UP000033067"/>
    </source>
</evidence>
<evidence type="ECO:0000256" key="4">
    <source>
        <dbReference type="ARBA" id="ARBA00022827"/>
    </source>
</evidence>
<dbReference type="EMBL" id="CP011144">
    <property type="protein sequence ID" value="AKC86144.1"/>
    <property type="molecule type" value="Genomic_DNA"/>
</dbReference>
<dbReference type="KEGG" id="psuw:WQ53_04505"/>
<protein>
    <submittedName>
        <fullName evidence="7">GMC family oxidoreductase</fullName>
    </submittedName>
</protein>
<evidence type="ECO:0000256" key="5">
    <source>
        <dbReference type="PIRSR" id="PIRSR000137-2"/>
    </source>
</evidence>
<evidence type="ECO:0000256" key="1">
    <source>
        <dbReference type="ARBA" id="ARBA00001974"/>
    </source>
</evidence>
<evidence type="ECO:0000313" key="7">
    <source>
        <dbReference type="EMBL" id="AKC86144.1"/>
    </source>
</evidence>
<dbReference type="PATRIC" id="fig|314722.6.peg.944"/>
<dbReference type="InterPro" id="IPR007867">
    <property type="entry name" value="GMC_OxRtase_C"/>
</dbReference>
<dbReference type="InterPro" id="IPR012132">
    <property type="entry name" value="GMC_OxRdtase"/>
</dbReference>
<dbReference type="SUPFAM" id="SSF54373">
    <property type="entry name" value="FAD-linked reductases, C-terminal domain"/>
    <property type="match status" value="1"/>
</dbReference>
<dbReference type="InterPro" id="IPR000172">
    <property type="entry name" value="GMC_OxRdtase_N"/>
</dbReference>
<comment type="cofactor">
    <cofactor evidence="1 5">
        <name>FAD</name>
        <dbReference type="ChEBI" id="CHEBI:57692"/>
    </cofactor>
</comment>
<dbReference type="GO" id="GO:0016614">
    <property type="term" value="F:oxidoreductase activity, acting on CH-OH group of donors"/>
    <property type="evidence" value="ECO:0007669"/>
    <property type="project" value="InterPro"/>
</dbReference>
<dbReference type="Pfam" id="PF05199">
    <property type="entry name" value="GMC_oxred_C"/>
    <property type="match status" value="1"/>
</dbReference>
<comment type="similarity">
    <text evidence="2">Belongs to the GMC oxidoreductase family.</text>
</comment>
<feature type="binding site" evidence="5">
    <location>
        <position position="81"/>
    </location>
    <ligand>
        <name>FAD</name>
        <dbReference type="ChEBI" id="CHEBI:57692"/>
    </ligand>
</feature>
<dbReference type="Gene3D" id="3.50.50.60">
    <property type="entry name" value="FAD/NAD(P)-binding domain"/>
    <property type="match status" value="1"/>
</dbReference>
<dbReference type="Pfam" id="PF00732">
    <property type="entry name" value="GMC_oxred_N"/>
    <property type="match status" value="1"/>
</dbReference>
<dbReference type="PANTHER" id="PTHR11552:SF147">
    <property type="entry name" value="CHOLINE DEHYDROGENASE, MITOCHONDRIAL"/>
    <property type="match status" value="1"/>
</dbReference>
<reference evidence="7 8" key="1">
    <citation type="journal article" date="2015" name="Genome Announc.">
        <title>Complete Genome Sequence of Pseudoxanthomonas suwonensis Strain J1, a Cellulose-Degrading Bacterium Isolated from Leaf- and Wood-Enriched Soil.</title>
        <authorList>
            <person name="Hou L."/>
            <person name="Jiang J."/>
            <person name="Xu Z."/>
            <person name="Zhou Y."/>
            <person name="Leung F.C."/>
        </authorList>
    </citation>
    <scope>NUCLEOTIDE SEQUENCE [LARGE SCALE GENOMIC DNA]</scope>
    <source>
        <strain evidence="7 8">J1</strain>
    </source>
</reference>
<dbReference type="OrthoDB" id="9785276at2"/>
<dbReference type="Proteomes" id="UP000033067">
    <property type="component" value="Chromosome"/>
</dbReference>
<evidence type="ECO:0000256" key="2">
    <source>
        <dbReference type="ARBA" id="ARBA00010790"/>
    </source>
</evidence>
<dbReference type="GO" id="GO:0050660">
    <property type="term" value="F:flavin adenine dinucleotide binding"/>
    <property type="evidence" value="ECO:0007669"/>
    <property type="project" value="InterPro"/>
</dbReference>